<accession>A0A562SW03</accession>
<name>A0A562SW03_9BACT</name>
<dbReference type="SUPFAM" id="SSF51735">
    <property type="entry name" value="NAD(P)-binding Rossmann-fold domains"/>
    <property type="match status" value="1"/>
</dbReference>
<dbReference type="CDD" id="cd05233">
    <property type="entry name" value="SDR_c"/>
    <property type="match status" value="1"/>
</dbReference>
<dbReference type="PRINTS" id="PR00081">
    <property type="entry name" value="GDHRDH"/>
</dbReference>
<evidence type="ECO:0000256" key="2">
    <source>
        <dbReference type="ARBA" id="ARBA00023002"/>
    </source>
</evidence>
<dbReference type="GO" id="GO:0016491">
    <property type="term" value="F:oxidoreductase activity"/>
    <property type="evidence" value="ECO:0007669"/>
    <property type="project" value="UniProtKB-KW"/>
</dbReference>
<dbReference type="Proteomes" id="UP000316167">
    <property type="component" value="Unassembled WGS sequence"/>
</dbReference>
<dbReference type="InterPro" id="IPR036291">
    <property type="entry name" value="NAD(P)-bd_dom_sf"/>
</dbReference>
<dbReference type="AlphaFoldDB" id="A0A562SW03"/>
<evidence type="ECO:0000313" key="4">
    <source>
        <dbReference type="EMBL" id="TWI85238.1"/>
    </source>
</evidence>
<keyword evidence="5" id="KW-1185">Reference proteome</keyword>
<dbReference type="PANTHER" id="PTHR44196">
    <property type="entry name" value="DEHYDROGENASE/REDUCTASE SDR FAMILY MEMBER 7B"/>
    <property type="match status" value="1"/>
</dbReference>
<dbReference type="PANTHER" id="PTHR44196:SF1">
    <property type="entry name" value="DEHYDROGENASE_REDUCTASE SDR FAMILY MEMBER 7B"/>
    <property type="match status" value="1"/>
</dbReference>
<keyword evidence="2" id="KW-0560">Oxidoreductase</keyword>
<dbReference type="InterPro" id="IPR002347">
    <property type="entry name" value="SDR_fam"/>
</dbReference>
<dbReference type="Gene3D" id="3.40.50.720">
    <property type="entry name" value="NAD(P)-binding Rossmann-like Domain"/>
    <property type="match status" value="1"/>
</dbReference>
<evidence type="ECO:0000313" key="5">
    <source>
        <dbReference type="Proteomes" id="UP000316167"/>
    </source>
</evidence>
<dbReference type="OrthoDB" id="9810734at2"/>
<comment type="caution">
    <text evidence="4">The sequence shown here is derived from an EMBL/GenBank/DDBJ whole genome shotgun (WGS) entry which is preliminary data.</text>
</comment>
<organism evidence="4 5">
    <name type="scientific">Lacibacter cauensis</name>
    <dbReference type="NCBI Taxonomy" id="510947"/>
    <lineage>
        <taxon>Bacteria</taxon>
        <taxon>Pseudomonadati</taxon>
        <taxon>Bacteroidota</taxon>
        <taxon>Chitinophagia</taxon>
        <taxon>Chitinophagales</taxon>
        <taxon>Chitinophagaceae</taxon>
        <taxon>Lacibacter</taxon>
    </lineage>
</organism>
<evidence type="ECO:0000256" key="3">
    <source>
        <dbReference type="RuleBase" id="RU000363"/>
    </source>
</evidence>
<protein>
    <submittedName>
        <fullName evidence="4">NADP-dependent 3-hydroxy acid dehydrogenase YdfG</fullName>
    </submittedName>
</protein>
<gene>
    <name evidence="4" type="ORF">IQ13_0396</name>
</gene>
<dbReference type="PRINTS" id="PR00080">
    <property type="entry name" value="SDRFAMILY"/>
</dbReference>
<dbReference type="EMBL" id="VLLE01000002">
    <property type="protein sequence ID" value="TWI85238.1"/>
    <property type="molecule type" value="Genomic_DNA"/>
</dbReference>
<dbReference type="RefSeq" id="WP_144883959.1">
    <property type="nucleotide sequence ID" value="NZ_VLLE01000002.1"/>
</dbReference>
<comment type="similarity">
    <text evidence="1 3">Belongs to the short-chain dehydrogenases/reductases (SDR) family.</text>
</comment>
<dbReference type="GO" id="GO:0016020">
    <property type="term" value="C:membrane"/>
    <property type="evidence" value="ECO:0007669"/>
    <property type="project" value="TreeGrafter"/>
</dbReference>
<dbReference type="Pfam" id="PF00106">
    <property type="entry name" value="adh_short"/>
    <property type="match status" value="1"/>
</dbReference>
<proteinExistence type="inferred from homology"/>
<sequence>MESVKNKNVLIVGATGGIGSKVAKLLSGSGANLFLAGRNSEKLAALAQELNLSSSKTLALNISNPAEVAVLKEQFFAQYPTIDVLVNAAGIGIIKPSDTLTEEEFMQTIHTNLYAPFLLVKAFLPNMKETKKGLIINIPGILGKVPMLGAAAYSASKYGLNGMMQSIREEVKRTEIRITNLFLGGVDTPFWDTIDLRVQRDKMVMADEAAKAIWFLCQQPTSAVVSEMVVQPFNHQAI</sequence>
<evidence type="ECO:0000256" key="1">
    <source>
        <dbReference type="ARBA" id="ARBA00006484"/>
    </source>
</evidence>
<reference evidence="4 5" key="1">
    <citation type="journal article" date="2015" name="Stand. Genomic Sci.">
        <title>Genomic Encyclopedia of Bacterial and Archaeal Type Strains, Phase III: the genomes of soil and plant-associated and newly described type strains.</title>
        <authorList>
            <person name="Whitman W.B."/>
            <person name="Woyke T."/>
            <person name="Klenk H.P."/>
            <person name="Zhou Y."/>
            <person name="Lilburn T.G."/>
            <person name="Beck B.J."/>
            <person name="De Vos P."/>
            <person name="Vandamme P."/>
            <person name="Eisen J.A."/>
            <person name="Garrity G."/>
            <person name="Hugenholtz P."/>
            <person name="Kyrpides N.C."/>
        </authorList>
    </citation>
    <scope>NUCLEOTIDE SEQUENCE [LARGE SCALE GENOMIC DNA]</scope>
    <source>
        <strain evidence="4 5">CGMCC 1.7271</strain>
    </source>
</reference>